<protein>
    <recommendedName>
        <fullName evidence="1">Ysc84 actin-binding domain-containing protein</fullName>
    </recommendedName>
</protein>
<dbReference type="PANTHER" id="PTHR15629:SF2">
    <property type="entry name" value="SH3 DOMAIN-CONTAINING YSC84-LIKE PROTEIN 1"/>
    <property type="match status" value="1"/>
</dbReference>
<evidence type="ECO:0000313" key="3">
    <source>
        <dbReference type="Proteomes" id="UP001515480"/>
    </source>
</evidence>
<dbReference type="InterPro" id="IPR051702">
    <property type="entry name" value="SH3_domain_YSC84-like"/>
</dbReference>
<dbReference type="AlphaFoldDB" id="A0AB34J9C7"/>
<comment type="caution">
    <text evidence="2">The sequence shown here is derived from an EMBL/GenBank/DDBJ whole genome shotgun (WGS) entry which is preliminary data.</text>
</comment>
<name>A0AB34J9C7_PRYPA</name>
<keyword evidence="3" id="KW-1185">Reference proteome</keyword>
<dbReference type="Pfam" id="PF04366">
    <property type="entry name" value="Ysc84"/>
    <property type="match status" value="1"/>
</dbReference>
<dbReference type="PANTHER" id="PTHR15629">
    <property type="entry name" value="SH3YL1 PROTEIN"/>
    <property type="match status" value="1"/>
</dbReference>
<feature type="domain" description="Ysc84 actin-binding" evidence="1">
    <location>
        <begin position="353"/>
        <end position="480"/>
    </location>
</feature>
<accession>A0AB34J9C7</accession>
<dbReference type="EMBL" id="JBGBPQ010000012">
    <property type="protein sequence ID" value="KAL1515161.1"/>
    <property type="molecule type" value="Genomic_DNA"/>
</dbReference>
<dbReference type="InterPro" id="IPR007461">
    <property type="entry name" value="Ysc84_actin-binding"/>
</dbReference>
<reference evidence="2 3" key="1">
    <citation type="journal article" date="2024" name="Science">
        <title>Giant polyketide synthase enzymes in the biosynthesis of giant marine polyether toxins.</title>
        <authorList>
            <person name="Fallon T.R."/>
            <person name="Shende V.V."/>
            <person name="Wierzbicki I.H."/>
            <person name="Pendleton A.L."/>
            <person name="Watervoot N.F."/>
            <person name="Auber R.P."/>
            <person name="Gonzalez D.J."/>
            <person name="Wisecaver J.H."/>
            <person name="Moore B.S."/>
        </authorList>
    </citation>
    <scope>NUCLEOTIDE SEQUENCE [LARGE SCALE GENOMIC DNA]</scope>
    <source>
        <strain evidence="2 3">12B1</strain>
    </source>
</reference>
<evidence type="ECO:0000259" key="1">
    <source>
        <dbReference type="Pfam" id="PF04366"/>
    </source>
</evidence>
<organism evidence="2 3">
    <name type="scientific">Prymnesium parvum</name>
    <name type="common">Toxic golden alga</name>
    <dbReference type="NCBI Taxonomy" id="97485"/>
    <lineage>
        <taxon>Eukaryota</taxon>
        <taxon>Haptista</taxon>
        <taxon>Haptophyta</taxon>
        <taxon>Prymnesiophyceae</taxon>
        <taxon>Prymnesiales</taxon>
        <taxon>Prymnesiaceae</taxon>
        <taxon>Prymnesium</taxon>
    </lineage>
</organism>
<gene>
    <name evidence="2" type="ORF">AB1Y20_004222</name>
</gene>
<sequence length="502" mass="53730">MAVVVLKEDEPPSVASELWDSMAGCCTRNFVRPALMPFDVASVEARNQAIEALAASLPPAIEMASEPTKHKLEEALRAFANGTKNPNAALSGLAKQLVKLRVVISPLLPEGSPEPSQYIAAPTPLLSKFKMRITHSGKAMPQMTESGKLTQLSLEIDLDLLAERAQRIQIWANLLGSGPTFVVEPAHFTLVGKLRVWWDTSSGILQAGFLAKPKISFTGTVSARGCRVFGIPTTVAAIAERQLSYLDTAHPFTVPFKAPLPLRFINLTPESESLATVSGQVLQSIRVLKSLTSDALSLDKAIPTAVIKEAKALVMITHVKLGVAVSYSFGSGIIVCKLPSGEWSGPSSIQTVGGSFGTQFGVRRTDTVLCLFTDDAVRSFATGGRQVKIGGETAFAWGPLGREVTGEARISAKHFTTSFAYSHSSGYYMGNALAGEVLSHRDHENEEFYCKRGVKVEEILNGTVKPPPDDMHVKELQNLLHSLTTGSASAGILSDSSGSDVD</sequence>
<evidence type="ECO:0000313" key="2">
    <source>
        <dbReference type="EMBL" id="KAL1515161.1"/>
    </source>
</evidence>
<proteinExistence type="predicted"/>
<dbReference type="GO" id="GO:0035091">
    <property type="term" value="F:phosphatidylinositol binding"/>
    <property type="evidence" value="ECO:0007669"/>
    <property type="project" value="TreeGrafter"/>
</dbReference>
<dbReference type="Proteomes" id="UP001515480">
    <property type="component" value="Unassembled WGS sequence"/>
</dbReference>